<dbReference type="SUPFAM" id="SSF53448">
    <property type="entry name" value="Nucleotide-diphospho-sugar transferases"/>
    <property type="match status" value="1"/>
</dbReference>
<name>A0A1F7IWA8_9BACT</name>
<dbReference type="EMBL" id="MGAL01000028">
    <property type="protein sequence ID" value="OGK47657.1"/>
    <property type="molecule type" value="Genomic_DNA"/>
</dbReference>
<dbReference type="STRING" id="1802061.A3A93_02350"/>
<dbReference type="PANTHER" id="PTHR43179:SF7">
    <property type="entry name" value="RHAMNOSYLTRANSFERASE WBBL"/>
    <property type="match status" value="1"/>
</dbReference>
<dbReference type="PANTHER" id="PTHR43179">
    <property type="entry name" value="RHAMNOSYLTRANSFERASE WBBL"/>
    <property type="match status" value="1"/>
</dbReference>
<comment type="caution">
    <text evidence="2">The sequence shown here is derived from an EMBL/GenBank/DDBJ whole genome shotgun (WGS) entry which is preliminary data.</text>
</comment>
<feature type="domain" description="Glycosyltransferase 2-like" evidence="1">
    <location>
        <begin position="14"/>
        <end position="125"/>
    </location>
</feature>
<protein>
    <recommendedName>
        <fullName evidence="1">Glycosyltransferase 2-like domain-containing protein</fullName>
    </recommendedName>
</protein>
<proteinExistence type="predicted"/>
<dbReference type="InterPro" id="IPR001173">
    <property type="entry name" value="Glyco_trans_2-like"/>
</dbReference>
<dbReference type="AlphaFoldDB" id="A0A1F7IWA8"/>
<dbReference type="Pfam" id="PF00535">
    <property type="entry name" value="Glycos_transf_2"/>
    <property type="match status" value="1"/>
</dbReference>
<organism evidence="2 3">
    <name type="scientific">Candidatus Roizmanbacteria bacterium RIFCSPLOWO2_01_FULL_38_12</name>
    <dbReference type="NCBI Taxonomy" id="1802061"/>
    <lineage>
        <taxon>Bacteria</taxon>
        <taxon>Candidatus Roizmaniibacteriota</taxon>
    </lineage>
</organism>
<evidence type="ECO:0000313" key="3">
    <source>
        <dbReference type="Proteomes" id="UP000177141"/>
    </source>
</evidence>
<dbReference type="InterPro" id="IPR029044">
    <property type="entry name" value="Nucleotide-diphossugar_trans"/>
</dbReference>
<evidence type="ECO:0000259" key="1">
    <source>
        <dbReference type="Pfam" id="PF00535"/>
    </source>
</evidence>
<evidence type="ECO:0000313" key="2">
    <source>
        <dbReference type="EMBL" id="OGK47657.1"/>
    </source>
</evidence>
<accession>A0A1F7IWA8</accession>
<dbReference type="Gene3D" id="3.90.550.10">
    <property type="entry name" value="Spore Coat Polysaccharide Biosynthesis Protein SpsA, Chain A"/>
    <property type="match status" value="1"/>
</dbReference>
<reference evidence="2 3" key="1">
    <citation type="journal article" date="2016" name="Nat. Commun.">
        <title>Thousands of microbial genomes shed light on interconnected biogeochemical processes in an aquifer system.</title>
        <authorList>
            <person name="Anantharaman K."/>
            <person name="Brown C.T."/>
            <person name="Hug L.A."/>
            <person name="Sharon I."/>
            <person name="Castelle C.J."/>
            <person name="Probst A.J."/>
            <person name="Thomas B.C."/>
            <person name="Singh A."/>
            <person name="Wilkins M.J."/>
            <person name="Karaoz U."/>
            <person name="Brodie E.L."/>
            <person name="Williams K.H."/>
            <person name="Hubbard S.S."/>
            <person name="Banfield J.F."/>
        </authorList>
    </citation>
    <scope>NUCLEOTIDE SEQUENCE [LARGE SCALE GENOMIC DNA]</scope>
</reference>
<sequence length="304" mass="34756">MTVSNHGQQEIELSIILLSYNTAILTKKCIESIIKEIGEQMKYEIIVFDNDSTDETVTVIKKLAIKNNNLKYFHNKENLGFAKGNNRAVTHAKGKYLLFLNTDTVVLDNAVARLFKYYKENEETLHFLGGKLLNNDRTDQPSCGLFYSLPVVFAALFLKGDYWGLTRSSPNEAKKVDWVSGACIMTRKDIFKKLGGFDKKIFMYMEEIDLLYRAAKQDLKTYFYPEARFVHLGSASSAGRTFPILQVYKGLIYFYKKHHSTVAFAILKGMLQLKALLLVGVGRLTKNSYLVKTYEHAYKITEMV</sequence>
<gene>
    <name evidence="2" type="ORF">A3A93_02350</name>
</gene>
<dbReference type="CDD" id="cd04186">
    <property type="entry name" value="GT_2_like_c"/>
    <property type="match status" value="1"/>
</dbReference>
<dbReference type="Proteomes" id="UP000177141">
    <property type="component" value="Unassembled WGS sequence"/>
</dbReference>